<feature type="binding site" evidence="5">
    <location>
        <position position="86"/>
    </location>
    <ligand>
        <name>Mg(2+)</name>
        <dbReference type="ChEBI" id="CHEBI:18420"/>
        <label>1</label>
        <note>catalytic</note>
    </ligand>
</feature>
<comment type="cofactor">
    <cofactor evidence="1 5">
        <name>Mg(2+)</name>
        <dbReference type="ChEBI" id="CHEBI:18420"/>
    </cofactor>
</comment>
<dbReference type="Pfam" id="PF00459">
    <property type="entry name" value="Inositol_P"/>
    <property type="match status" value="1"/>
</dbReference>
<dbReference type="Proteomes" id="UP000317265">
    <property type="component" value="Unassembled WGS sequence"/>
</dbReference>
<evidence type="ECO:0000256" key="2">
    <source>
        <dbReference type="ARBA" id="ARBA00022723"/>
    </source>
</evidence>
<evidence type="ECO:0000256" key="5">
    <source>
        <dbReference type="PIRSR" id="PIRSR600760-2"/>
    </source>
</evidence>
<dbReference type="EMBL" id="RXIH01000008">
    <property type="protein sequence ID" value="RZN57325.1"/>
    <property type="molecule type" value="Genomic_DNA"/>
</dbReference>
<feature type="binding site" evidence="5">
    <location>
        <position position="65"/>
    </location>
    <ligand>
        <name>Mg(2+)</name>
        <dbReference type="ChEBI" id="CHEBI:18420"/>
        <label>1</label>
        <note>catalytic</note>
    </ligand>
</feature>
<dbReference type="AlphaFoldDB" id="A0A520KGQ1"/>
<organism evidence="6 8">
    <name type="scientific">Thermoproteota archaeon</name>
    <dbReference type="NCBI Taxonomy" id="2056631"/>
    <lineage>
        <taxon>Archaea</taxon>
        <taxon>Thermoproteota</taxon>
    </lineage>
</organism>
<feature type="binding site" evidence="5">
    <location>
        <position position="213"/>
    </location>
    <ligand>
        <name>Mg(2+)</name>
        <dbReference type="ChEBI" id="CHEBI:18420"/>
        <label>1</label>
        <note>catalytic</note>
    </ligand>
</feature>
<accession>A0A520KGQ1</accession>
<dbReference type="Gene3D" id="3.30.540.10">
    <property type="entry name" value="Fructose-1,6-Bisphosphatase, subunit A, domain 1"/>
    <property type="match status" value="1"/>
</dbReference>
<evidence type="ECO:0000256" key="3">
    <source>
        <dbReference type="ARBA" id="ARBA00022801"/>
    </source>
</evidence>
<dbReference type="GO" id="GO:0046872">
    <property type="term" value="F:metal ion binding"/>
    <property type="evidence" value="ECO:0007669"/>
    <property type="project" value="UniProtKB-KW"/>
</dbReference>
<gene>
    <name evidence="7" type="ORF">DSO09_05210</name>
    <name evidence="6" type="ORF">EF809_01015</name>
</gene>
<reference evidence="7 9" key="1">
    <citation type="journal article" date="2019" name="Nat. Microbiol.">
        <title>Expanding anaerobic alkane metabolism in the domain of Archaea.</title>
        <authorList>
            <person name="Wang Y."/>
            <person name="Wegener G."/>
            <person name="Hou J."/>
            <person name="Wang F."/>
            <person name="Xiao X."/>
        </authorList>
    </citation>
    <scope>NUCLEOTIDE SEQUENCE [LARGE SCALE GENOMIC DNA]</scope>
    <source>
        <strain evidence="7">WYZ-LMO11</strain>
    </source>
</reference>
<dbReference type="GO" id="GO:0008934">
    <property type="term" value="F:inositol monophosphate 1-phosphatase activity"/>
    <property type="evidence" value="ECO:0007669"/>
    <property type="project" value="TreeGrafter"/>
</dbReference>
<dbReference type="PANTHER" id="PTHR20854:SF4">
    <property type="entry name" value="INOSITOL-1-MONOPHOSPHATASE-RELATED"/>
    <property type="match status" value="1"/>
</dbReference>
<dbReference type="Proteomes" id="UP000316080">
    <property type="component" value="Unassembled WGS sequence"/>
</dbReference>
<dbReference type="InterPro" id="IPR000760">
    <property type="entry name" value="Inositol_monophosphatase-like"/>
</dbReference>
<protein>
    <submittedName>
        <fullName evidence="6">D-fructose 1,6-bisphosphatase</fullName>
    </submittedName>
</protein>
<sequence length="267" mass="29656">MSLKLLEEICKVEIDTILKIPEKEFSKFIKIGAGGDKTKFIDLVAEEATISYLEKIGYEGRIISEEIGEKRFGNKDYPIIILDPIDGTTNAIRGMIPYSISVAISNGPMLSDIYAGVVLEIPSNRIFKAEKNKGAYLNEKRIHVSNITSLRNAIIGIDMKARGKNYCIKEVLPLIFSVKQIRILGSAALELCYVASGALDLYIDNRELLRITDIAAPYIIIKEAGGKILKIDGSELDCSIDLKERISLIAGNNEVCKEVLSKIRRNF</sequence>
<evidence type="ECO:0000313" key="6">
    <source>
        <dbReference type="EMBL" id="RZN57325.1"/>
    </source>
</evidence>
<dbReference type="GO" id="GO:0007165">
    <property type="term" value="P:signal transduction"/>
    <property type="evidence" value="ECO:0007669"/>
    <property type="project" value="TreeGrafter"/>
</dbReference>
<dbReference type="GO" id="GO:0006020">
    <property type="term" value="P:inositol metabolic process"/>
    <property type="evidence" value="ECO:0007669"/>
    <property type="project" value="TreeGrafter"/>
</dbReference>
<dbReference type="SUPFAM" id="SSF56655">
    <property type="entry name" value="Carbohydrate phosphatase"/>
    <property type="match status" value="1"/>
</dbReference>
<feature type="binding site" evidence="5">
    <location>
        <position position="83"/>
    </location>
    <ligand>
        <name>Mg(2+)</name>
        <dbReference type="ChEBI" id="CHEBI:18420"/>
        <label>1</label>
        <note>catalytic</note>
    </ligand>
</feature>
<dbReference type="PANTHER" id="PTHR20854">
    <property type="entry name" value="INOSITOL MONOPHOSPHATASE"/>
    <property type="match status" value="1"/>
</dbReference>
<evidence type="ECO:0000256" key="1">
    <source>
        <dbReference type="ARBA" id="ARBA00001946"/>
    </source>
</evidence>
<name>A0A520KGQ1_9CREN</name>
<dbReference type="EMBL" id="QNVI01000060">
    <property type="protein sequence ID" value="TDA38064.1"/>
    <property type="molecule type" value="Genomic_DNA"/>
</dbReference>
<dbReference type="FunFam" id="3.40.190.80:FF:000020">
    <property type="entry name" value="Fructose-1,6-bisphosphatase/inositol-1-monophosphatase"/>
    <property type="match status" value="1"/>
</dbReference>
<evidence type="ECO:0000313" key="8">
    <source>
        <dbReference type="Proteomes" id="UP000316080"/>
    </source>
</evidence>
<comment type="caution">
    <text evidence="6">The sequence shown here is derived from an EMBL/GenBank/DDBJ whole genome shotgun (WGS) entry which is preliminary data.</text>
</comment>
<keyword evidence="3" id="KW-0378">Hydrolase</keyword>
<evidence type="ECO:0000313" key="7">
    <source>
        <dbReference type="EMBL" id="TDA38064.1"/>
    </source>
</evidence>
<evidence type="ECO:0000313" key="9">
    <source>
        <dbReference type="Proteomes" id="UP000317265"/>
    </source>
</evidence>
<reference evidence="6 8" key="2">
    <citation type="journal article" date="2019" name="Nat. Microbiol.">
        <title>Wide diversity of methane and short-chain alkane metabolisms in uncultured archaea.</title>
        <authorList>
            <person name="Borrel G."/>
            <person name="Adam P.S."/>
            <person name="McKay L.J."/>
            <person name="Chen L.X."/>
            <person name="Sierra-Garcia I.N."/>
            <person name="Sieber C.M."/>
            <person name="Letourneur Q."/>
            <person name="Ghozlane A."/>
            <person name="Andersen G.L."/>
            <person name="Li W.J."/>
            <person name="Hallam S.J."/>
            <person name="Muyzer G."/>
            <person name="de Oliveira V.M."/>
            <person name="Inskeep W.P."/>
            <person name="Banfield J.F."/>
            <person name="Gribaldo S."/>
        </authorList>
    </citation>
    <scope>NUCLEOTIDE SEQUENCE [LARGE SCALE GENOMIC DNA]</scope>
    <source>
        <strain evidence="6">Verst-YHS</strain>
    </source>
</reference>
<keyword evidence="2 5" id="KW-0479">Metal-binding</keyword>
<keyword evidence="4 5" id="KW-0460">Magnesium</keyword>
<dbReference type="Gene3D" id="3.40.190.80">
    <property type="match status" value="1"/>
</dbReference>
<feature type="binding site" evidence="5">
    <location>
        <position position="85"/>
    </location>
    <ligand>
        <name>Mg(2+)</name>
        <dbReference type="ChEBI" id="CHEBI:18420"/>
        <label>1</label>
        <note>catalytic</note>
    </ligand>
</feature>
<dbReference type="PRINTS" id="PR00377">
    <property type="entry name" value="IMPHPHTASES"/>
</dbReference>
<proteinExistence type="predicted"/>
<evidence type="ECO:0000256" key="4">
    <source>
        <dbReference type="ARBA" id="ARBA00022842"/>
    </source>
</evidence>